<proteinExistence type="inferred from homology"/>
<dbReference type="AlphaFoldDB" id="A0AAD9IBB7"/>
<dbReference type="Pfam" id="PF10273">
    <property type="entry name" value="WGG"/>
    <property type="match status" value="1"/>
</dbReference>
<comment type="similarity">
    <text evidence="1">Belongs to the TSR2 family.</text>
</comment>
<evidence type="ECO:0000313" key="4">
    <source>
        <dbReference type="EMBL" id="KAK2074676.1"/>
    </source>
</evidence>
<evidence type="ECO:0008006" key="6">
    <source>
        <dbReference type="Google" id="ProtNLM"/>
    </source>
</evidence>
<dbReference type="Proteomes" id="UP001217918">
    <property type="component" value="Unassembled WGS sequence"/>
</dbReference>
<dbReference type="InterPro" id="IPR019398">
    <property type="entry name" value="Pre-rRNA_process_TSR2"/>
</dbReference>
<accession>A0AAD9IBB7</accession>
<dbReference type="GO" id="GO:0006364">
    <property type="term" value="P:rRNA processing"/>
    <property type="evidence" value="ECO:0007669"/>
    <property type="project" value="UniProtKB-KW"/>
</dbReference>
<keyword evidence="5" id="KW-1185">Reference proteome</keyword>
<feature type="compositionally biased region" description="Acidic residues" evidence="3">
    <location>
        <begin position="160"/>
        <end position="180"/>
    </location>
</feature>
<reference evidence="4" key="1">
    <citation type="journal article" date="2023" name="Mol. Plant Microbe Interact.">
        <title>Elucidating the Obligate Nature and Biological Capacity of an Invasive Fungal Corn Pathogen.</title>
        <authorList>
            <person name="MacCready J.S."/>
            <person name="Roggenkamp E.M."/>
            <person name="Gdanetz K."/>
            <person name="Chilvers M.I."/>
        </authorList>
    </citation>
    <scope>NUCLEOTIDE SEQUENCE</scope>
    <source>
        <strain evidence="4">PM02</strain>
    </source>
</reference>
<dbReference type="EMBL" id="JAQQPM010000008">
    <property type="protein sequence ID" value="KAK2074676.1"/>
    <property type="molecule type" value="Genomic_DNA"/>
</dbReference>
<feature type="compositionally biased region" description="Basic residues" evidence="3">
    <location>
        <begin position="144"/>
        <end position="153"/>
    </location>
</feature>
<evidence type="ECO:0000313" key="5">
    <source>
        <dbReference type="Proteomes" id="UP001217918"/>
    </source>
</evidence>
<feature type="region of interest" description="Disordered" evidence="3">
    <location>
        <begin position="144"/>
        <end position="209"/>
    </location>
</feature>
<evidence type="ECO:0000256" key="1">
    <source>
        <dbReference type="ARBA" id="ARBA00006524"/>
    </source>
</evidence>
<evidence type="ECO:0000256" key="2">
    <source>
        <dbReference type="ARBA" id="ARBA00022552"/>
    </source>
</evidence>
<protein>
    <recommendedName>
        <fullName evidence="6">Pre-rRNA-processing protein TSR2 homolog</fullName>
    </recommendedName>
</protein>
<organism evidence="4 5">
    <name type="scientific">Phyllachora maydis</name>
    <dbReference type="NCBI Taxonomy" id="1825666"/>
    <lineage>
        <taxon>Eukaryota</taxon>
        <taxon>Fungi</taxon>
        <taxon>Dikarya</taxon>
        <taxon>Ascomycota</taxon>
        <taxon>Pezizomycotina</taxon>
        <taxon>Sordariomycetes</taxon>
        <taxon>Sordariomycetidae</taxon>
        <taxon>Phyllachorales</taxon>
        <taxon>Phyllachoraceae</taxon>
        <taxon>Phyllachora</taxon>
    </lineage>
</organism>
<keyword evidence="2" id="KW-0698">rRNA processing</keyword>
<sequence length="209" mass="23851">MASTTQPPTPSSTLVQSNFEQGVACAMHLWSQLDDAVEDQLGGQDSADKRDWFVGSVVDLFPDLSKSREEQLRAGGPTEEPEQYDVEYRLVQVLDDEFELKLDDDDDSAYRLAEQILRIRTLCLEGSFGMVEELSKRFAEKESRRNKKKTRKVVVKEVENETDWDSEEDDSENEDDEMEDAPPLTAAPKEKPRPEVDEDGFTKVTKKNR</sequence>
<name>A0AAD9IBB7_9PEZI</name>
<gene>
    <name evidence="4" type="ORF">P8C59_008864</name>
</gene>
<evidence type="ECO:0000256" key="3">
    <source>
        <dbReference type="SAM" id="MobiDB-lite"/>
    </source>
</evidence>
<dbReference type="PANTHER" id="PTHR21250">
    <property type="entry name" value="PRE-RRNA-PROCESSING PROTEIN TSR2 HOMOLOG"/>
    <property type="match status" value="1"/>
</dbReference>
<comment type="caution">
    <text evidence="4">The sequence shown here is derived from an EMBL/GenBank/DDBJ whole genome shotgun (WGS) entry which is preliminary data.</text>
</comment>